<dbReference type="EMBL" id="UYJE01009571">
    <property type="protein sequence ID" value="VDI74513.1"/>
    <property type="molecule type" value="Genomic_DNA"/>
</dbReference>
<organism evidence="2 3">
    <name type="scientific">Mytilus galloprovincialis</name>
    <name type="common">Mediterranean mussel</name>
    <dbReference type="NCBI Taxonomy" id="29158"/>
    <lineage>
        <taxon>Eukaryota</taxon>
        <taxon>Metazoa</taxon>
        <taxon>Spiralia</taxon>
        <taxon>Lophotrochozoa</taxon>
        <taxon>Mollusca</taxon>
        <taxon>Bivalvia</taxon>
        <taxon>Autobranchia</taxon>
        <taxon>Pteriomorphia</taxon>
        <taxon>Mytilida</taxon>
        <taxon>Mytiloidea</taxon>
        <taxon>Mytilidae</taxon>
        <taxon>Mytilinae</taxon>
        <taxon>Mytilus</taxon>
    </lineage>
</organism>
<keyword evidence="1" id="KW-0812">Transmembrane</keyword>
<protein>
    <submittedName>
        <fullName evidence="2">Uncharacterized protein</fullName>
    </submittedName>
</protein>
<dbReference type="Proteomes" id="UP000596742">
    <property type="component" value="Unassembled WGS sequence"/>
</dbReference>
<proteinExistence type="predicted"/>
<sequence length="105" mass="11766">MIKRITDVFSVLSNKPEYRVKVFRRLLLILLFSLMVLIPLVAGLVEEGRCTGHISFIPFGAVFGIIMSIFCIEDKVPCNKKDNKGTVLDDSDGTLQETVDFLNTT</sequence>
<keyword evidence="1" id="KW-0472">Membrane</keyword>
<reference evidence="2" key="1">
    <citation type="submission" date="2018-11" db="EMBL/GenBank/DDBJ databases">
        <authorList>
            <person name="Alioto T."/>
            <person name="Alioto T."/>
        </authorList>
    </citation>
    <scope>NUCLEOTIDE SEQUENCE</scope>
</reference>
<gene>
    <name evidence="2" type="ORF">MGAL_10B090923</name>
</gene>
<keyword evidence="1" id="KW-1133">Transmembrane helix</keyword>
<keyword evidence="3" id="KW-1185">Reference proteome</keyword>
<dbReference type="AlphaFoldDB" id="A0A8B6H7H8"/>
<feature type="transmembrane region" description="Helical" evidence="1">
    <location>
        <begin position="51"/>
        <end position="72"/>
    </location>
</feature>
<evidence type="ECO:0000313" key="3">
    <source>
        <dbReference type="Proteomes" id="UP000596742"/>
    </source>
</evidence>
<comment type="caution">
    <text evidence="2">The sequence shown here is derived from an EMBL/GenBank/DDBJ whole genome shotgun (WGS) entry which is preliminary data.</text>
</comment>
<name>A0A8B6H7H8_MYTGA</name>
<evidence type="ECO:0000256" key="1">
    <source>
        <dbReference type="SAM" id="Phobius"/>
    </source>
</evidence>
<accession>A0A8B6H7H8</accession>
<feature type="transmembrane region" description="Helical" evidence="1">
    <location>
        <begin position="26"/>
        <end position="45"/>
    </location>
</feature>
<evidence type="ECO:0000313" key="2">
    <source>
        <dbReference type="EMBL" id="VDI74513.1"/>
    </source>
</evidence>
<dbReference type="OrthoDB" id="10575078at2759"/>